<dbReference type="RefSeq" id="WP_039230235.1">
    <property type="nucleotide sequence ID" value="NZ_JWIQ02000052.1"/>
</dbReference>
<dbReference type="OrthoDB" id="9790355at2"/>
<dbReference type="CDD" id="cd04606">
    <property type="entry name" value="CBS_pair_Mg_transporter"/>
    <property type="match status" value="1"/>
</dbReference>
<dbReference type="Proteomes" id="UP000031563">
    <property type="component" value="Unassembled WGS sequence"/>
</dbReference>
<dbReference type="InterPro" id="IPR036739">
    <property type="entry name" value="SLC41_membr_dom_sf"/>
</dbReference>
<dbReference type="Pfam" id="PF00571">
    <property type="entry name" value="CBS"/>
    <property type="match status" value="2"/>
</dbReference>
<dbReference type="InterPro" id="IPR006668">
    <property type="entry name" value="Mg_transptr_MgtE_intracell_dom"/>
</dbReference>
<name>A0A0F5I3C8_BACTR</name>
<accession>A0A0F5HYB0</accession>
<feature type="transmembrane region" description="Helical" evidence="9">
    <location>
        <begin position="318"/>
        <end position="339"/>
    </location>
</feature>
<dbReference type="EMBL" id="JWIR02000037">
    <property type="protein sequence ID" value="KKB39775.1"/>
    <property type="molecule type" value="Genomic_DNA"/>
</dbReference>
<comment type="function">
    <text evidence="9">Acts as a magnesium transporter.</text>
</comment>
<keyword evidence="6 9" id="KW-1133">Transmembrane helix</keyword>
<dbReference type="InterPro" id="IPR006667">
    <property type="entry name" value="SLC41_membr_dom"/>
</dbReference>
<keyword evidence="9" id="KW-0479">Metal-binding</keyword>
<evidence type="ECO:0000256" key="8">
    <source>
        <dbReference type="PROSITE-ProRule" id="PRU00703"/>
    </source>
</evidence>
<feature type="transmembrane region" description="Helical" evidence="9">
    <location>
        <begin position="387"/>
        <end position="414"/>
    </location>
</feature>
<evidence type="ECO:0000313" key="11">
    <source>
        <dbReference type="EMBL" id="KKB39775.1"/>
    </source>
</evidence>
<dbReference type="Gene3D" id="1.10.357.20">
    <property type="entry name" value="SLC41 divalent cation transporters, integral membrane domain"/>
    <property type="match status" value="1"/>
</dbReference>
<evidence type="ECO:0000256" key="1">
    <source>
        <dbReference type="ARBA" id="ARBA00004141"/>
    </source>
</evidence>
<organism evidence="11 12">
    <name type="scientific">Bacillus thermotolerans</name>
    <name type="common">Quasibacillus thermotolerans</name>
    <dbReference type="NCBI Taxonomy" id="1221996"/>
    <lineage>
        <taxon>Bacteria</taxon>
        <taxon>Bacillati</taxon>
        <taxon>Bacillota</taxon>
        <taxon>Bacilli</taxon>
        <taxon>Bacillales</taxon>
        <taxon>Bacillaceae</taxon>
        <taxon>Bacillus</taxon>
    </lineage>
</organism>
<dbReference type="PROSITE" id="PS51371">
    <property type="entry name" value="CBS"/>
    <property type="match status" value="2"/>
</dbReference>
<feature type="domain" description="CBS" evidence="10">
    <location>
        <begin position="204"/>
        <end position="262"/>
    </location>
</feature>
<keyword evidence="5 9" id="KW-0460">Magnesium</keyword>
<dbReference type="SUPFAM" id="SSF54631">
    <property type="entry name" value="CBS-domain pair"/>
    <property type="match status" value="1"/>
</dbReference>
<keyword evidence="8" id="KW-0129">CBS domain</keyword>
<feature type="transmembrane region" description="Helical" evidence="9">
    <location>
        <begin position="286"/>
        <end position="306"/>
    </location>
</feature>
<dbReference type="SUPFAM" id="SSF161093">
    <property type="entry name" value="MgtE membrane domain-like"/>
    <property type="match status" value="1"/>
</dbReference>
<dbReference type="GO" id="GO:0015095">
    <property type="term" value="F:magnesium ion transmembrane transporter activity"/>
    <property type="evidence" value="ECO:0007669"/>
    <property type="project" value="UniProtKB-UniRule"/>
</dbReference>
<comment type="caution">
    <text evidence="11">The sequence shown here is derived from an EMBL/GenBank/DDBJ whole genome shotgun (WGS) entry which is preliminary data.</text>
</comment>
<dbReference type="InterPro" id="IPR046342">
    <property type="entry name" value="CBS_dom_sf"/>
</dbReference>
<reference evidence="11" key="1">
    <citation type="submission" date="2015-02" db="EMBL/GenBank/DDBJ databases">
        <title>Genome Assembly of Bacillaceae bacterium MTCC 8252.</title>
        <authorList>
            <person name="Verma A."/>
            <person name="Khatri I."/>
            <person name="Mual P."/>
            <person name="Subramanian S."/>
            <person name="Krishnamurthi S."/>
        </authorList>
    </citation>
    <scope>NUCLEOTIDE SEQUENCE [LARGE SCALE GENOMIC DNA]</scope>
    <source>
        <strain evidence="11">MTCC 8252</strain>
    </source>
</reference>
<dbReference type="GO" id="GO:0005886">
    <property type="term" value="C:plasma membrane"/>
    <property type="evidence" value="ECO:0007669"/>
    <property type="project" value="UniProtKB-SubCell"/>
</dbReference>
<dbReference type="SMART" id="SM00116">
    <property type="entry name" value="CBS"/>
    <property type="match status" value="2"/>
</dbReference>
<accession>A0A0F5I3C8</accession>
<evidence type="ECO:0000256" key="6">
    <source>
        <dbReference type="ARBA" id="ARBA00022989"/>
    </source>
</evidence>
<dbReference type="NCBIfam" id="TIGR00400">
    <property type="entry name" value="mgtE"/>
    <property type="match status" value="1"/>
</dbReference>
<dbReference type="PANTHER" id="PTHR43773:SF1">
    <property type="entry name" value="MAGNESIUM TRANSPORTER MGTE"/>
    <property type="match status" value="1"/>
</dbReference>
<dbReference type="AlphaFoldDB" id="A0A0F5I3C8"/>
<dbReference type="SUPFAM" id="SSF158791">
    <property type="entry name" value="MgtE N-terminal domain-like"/>
    <property type="match status" value="1"/>
</dbReference>
<evidence type="ECO:0000256" key="7">
    <source>
        <dbReference type="ARBA" id="ARBA00023136"/>
    </source>
</evidence>
<dbReference type="Pfam" id="PF01769">
    <property type="entry name" value="MgtE"/>
    <property type="match status" value="1"/>
</dbReference>
<dbReference type="Gene3D" id="1.25.60.10">
    <property type="entry name" value="MgtE N-terminal domain-like"/>
    <property type="match status" value="1"/>
</dbReference>
<dbReference type="InterPro" id="IPR038076">
    <property type="entry name" value="MgtE_N_sf"/>
</dbReference>
<keyword evidence="9" id="KW-1003">Cell membrane</keyword>
<dbReference type="GO" id="GO:0046872">
    <property type="term" value="F:metal ion binding"/>
    <property type="evidence" value="ECO:0007669"/>
    <property type="project" value="UniProtKB-KW"/>
</dbReference>
<comment type="subcellular location">
    <subcellularLocation>
        <location evidence="9">Cell membrane</location>
        <topology evidence="9">Multi-pass membrane protein</topology>
    </subcellularLocation>
    <subcellularLocation>
        <location evidence="1">Membrane</location>
        <topology evidence="1">Multi-pass membrane protein</topology>
    </subcellularLocation>
</comment>
<feature type="transmembrane region" description="Helical" evidence="9">
    <location>
        <begin position="426"/>
        <end position="448"/>
    </location>
</feature>
<evidence type="ECO:0000256" key="9">
    <source>
        <dbReference type="RuleBase" id="RU362011"/>
    </source>
</evidence>
<keyword evidence="4 9" id="KW-0812">Transmembrane</keyword>
<feature type="domain" description="CBS" evidence="10">
    <location>
        <begin position="140"/>
        <end position="203"/>
    </location>
</feature>
<proteinExistence type="inferred from homology"/>
<evidence type="ECO:0000256" key="4">
    <source>
        <dbReference type="ARBA" id="ARBA00022692"/>
    </source>
</evidence>
<evidence type="ECO:0000259" key="10">
    <source>
        <dbReference type="PROSITE" id="PS51371"/>
    </source>
</evidence>
<dbReference type="Gene3D" id="3.10.580.10">
    <property type="entry name" value="CBS-domain"/>
    <property type="match status" value="1"/>
</dbReference>
<sequence>MLQNLTEDQLTLLIIKAMKEGKKLELQKLLDDLHPYDMAAIYTSLPEKQQIRFLRHLSIPVLTDMIQEMEREDQLKVLKKVGKERSRKVLDDMDNDDLASLVDDMSPERMKQFLAGMKKEESTIIQSMMSYPPETAGRIMTNRFVWIRHTFTVREAVDKLKTFAEFAETINYLYVTDEDKKLVGVVSYRDLLLADTDDKVMDVMSSRVISVPASTDQEEVARLIERYDFLAIPVVNEEEVLVGIVTFDDIIDIVIQEANEDIEKLSASGKAIDFDTKASVAAFRRLPWLVLLLFIGLVSGSIIAGFEETLAKVVALTFFMPMISGMTGNTGTQSLAVVVRGLATRDIDTKTVARLVSREFGVGLLIGLICAILIFLIAFFWQGSATLGIVVSSSLLLTLIIGTLAGTIIPLILYKLNIDPAVASGPLITTINDIFSLLIYFSIASWFLEQLL</sequence>
<keyword evidence="12" id="KW-1185">Reference proteome</keyword>
<dbReference type="InterPro" id="IPR006669">
    <property type="entry name" value="MgtE_transporter"/>
</dbReference>
<evidence type="ECO:0000256" key="2">
    <source>
        <dbReference type="ARBA" id="ARBA00009749"/>
    </source>
</evidence>
<evidence type="ECO:0000256" key="5">
    <source>
        <dbReference type="ARBA" id="ARBA00022842"/>
    </source>
</evidence>
<keyword evidence="7 9" id="KW-0472">Membrane</keyword>
<evidence type="ECO:0000313" key="12">
    <source>
        <dbReference type="Proteomes" id="UP000031563"/>
    </source>
</evidence>
<dbReference type="STRING" id="1221996.QY95_01992"/>
<evidence type="ECO:0000256" key="3">
    <source>
        <dbReference type="ARBA" id="ARBA00022448"/>
    </source>
</evidence>
<gene>
    <name evidence="11" type="ORF">QY95_01992</name>
</gene>
<comment type="subunit">
    <text evidence="9">Homodimer.</text>
</comment>
<comment type="similarity">
    <text evidence="2 9">Belongs to the SLC41A transporter family.</text>
</comment>
<dbReference type="Pfam" id="PF03448">
    <property type="entry name" value="MgtE_N"/>
    <property type="match status" value="1"/>
</dbReference>
<keyword evidence="3 9" id="KW-0813">Transport</keyword>
<feature type="transmembrane region" description="Helical" evidence="9">
    <location>
        <begin position="360"/>
        <end position="381"/>
    </location>
</feature>
<dbReference type="PANTHER" id="PTHR43773">
    <property type="entry name" value="MAGNESIUM TRANSPORTER MGTE"/>
    <property type="match status" value="1"/>
</dbReference>
<dbReference type="SMART" id="SM00924">
    <property type="entry name" value="MgtE_N"/>
    <property type="match status" value="1"/>
</dbReference>
<protein>
    <recommendedName>
        <fullName evidence="9">Magnesium transporter MgtE</fullName>
    </recommendedName>
</protein>
<dbReference type="InterPro" id="IPR000644">
    <property type="entry name" value="CBS_dom"/>
</dbReference>